<keyword evidence="2" id="KW-1185">Reference proteome</keyword>
<proteinExistence type="predicted"/>
<dbReference type="Proteomes" id="UP000298663">
    <property type="component" value="Unassembled WGS sequence"/>
</dbReference>
<organism evidence="1 2">
    <name type="scientific">Steinernema carpocapsae</name>
    <name type="common">Entomopathogenic nematode</name>
    <dbReference type="NCBI Taxonomy" id="34508"/>
    <lineage>
        <taxon>Eukaryota</taxon>
        <taxon>Metazoa</taxon>
        <taxon>Ecdysozoa</taxon>
        <taxon>Nematoda</taxon>
        <taxon>Chromadorea</taxon>
        <taxon>Rhabditida</taxon>
        <taxon>Tylenchina</taxon>
        <taxon>Panagrolaimomorpha</taxon>
        <taxon>Strongyloidoidea</taxon>
        <taxon>Steinernematidae</taxon>
        <taxon>Steinernema</taxon>
    </lineage>
</organism>
<accession>A0A4U5PJK8</accession>
<gene>
    <name evidence="1" type="ORF">L596_010790</name>
</gene>
<reference evidence="1 2" key="2">
    <citation type="journal article" date="2019" name="G3 (Bethesda)">
        <title>Hybrid Assembly of the Genome of the Entomopathogenic Nematode Steinernema carpocapsae Identifies the X-Chromosome.</title>
        <authorList>
            <person name="Serra L."/>
            <person name="Macchietto M."/>
            <person name="Macias-Munoz A."/>
            <person name="McGill C.J."/>
            <person name="Rodriguez I.M."/>
            <person name="Rodriguez B."/>
            <person name="Murad R."/>
            <person name="Mortazavi A."/>
        </authorList>
    </citation>
    <scope>NUCLEOTIDE SEQUENCE [LARGE SCALE GENOMIC DNA]</scope>
    <source>
        <strain evidence="1 2">ALL</strain>
    </source>
</reference>
<dbReference type="AlphaFoldDB" id="A0A4U5PJK8"/>
<evidence type="ECO:0000313" key="2">
    <source>
        <dbReference type="Proteomes" id="UP000298663"/>
    </source>
</evidence>
<sequence length="249" mass="28464">MDTVPFAFIETVTNNFSSCSREFNKFAGLAAPWSSIAKIRLTKQKFNVSFYLTEEGPFFDCGKLDLSTFDPHLHDVDDIQISCHSRKTPKELNEAAAKAMVAIFSRQQGRFDWVVISSFDKCVQRYPLILKIMNAIHGCKVLEINGKVSHSLDLVENTQELRCSNILPQVLETNVLNIVTSENSVRIFCDISARNHVFIKQLVKAMNGQAANEQFQLVLNREQTLDYKHEWSNGYIRHSYGSFHFSKTF</sequence>
<protein>
    <submittedName>
        <fullName evidence="1">Uncharacterized protein</fullName>
    </submittedName>
</protein>
<name>A0A4U5PJK8_STECR</name>
<evidence type="ECO:0000313" key="1">
    <source>
        <dbReference type="EMBL" id="TKR96828.1"/>
    </source>
</evidence>
<dbReference type="EMBL" id="AZBU02000002">
    <property type="protein sequence ID" value="TKR96828.1"/>
    <property type="molecule type" value="Genomic_DNA"/>
</dbReference>
<comment type="caution">
    <text evidence="1">The sequence shown here is derived from an EMBL/GenBank/DDBJ whole genome shotgun (WGS) entry which is preliminary data.</text>
</comment>
<reference evidence="1 2" key="1">
    <citation type="journal article" date="2015" name="Genome Biol.">
        <title>Comparative genomics of Steinernema reveals deeply conserved gene regulatory networks.</title>
        <authorList>
            <person name="Dillman A.R."/>
            <person name="Macchietto M."/>
            <person name="Porter C.F."/>
            <person name="Rogers A."/>
            <person name="Williams B."/>
            <person name="Antoshechkin I."/>
            <person name="Lee M.M."/>
            <person name="Goodwin Z."/>
            <person name="Lu X."/>
            <person name="Lewis E.E."/>
            <person name="Goodrich-Blair H."/>
            <person name="Stock S.P."/>
            <person name="Adams B.J."/>
            <person name="Sternberg P.W."/>
            <person name="Mortazavi A."/>
        </authorList>
    </citation>
    <scope>NUCLEOTIDE SEQUENCE [LARGE SCALE GENOMIC DNA]</scope>
    <source>
        <strain evidence="1 2">ALL</strain>
    </source>
</reference>